<gene>
    <name evidence="10" type="primary">mnmC</name>
    <name evidence="13" type="ordered locus">Hbal_2934</name>
</gene>
<comment type="cofactor">
    <cofactor evidence="10">
        <name>FAD</name>
        <dbReference type="ChEBI" id="CHEBI:57692"/>
    </cofactor>
</comment>
<evidence type="ECO:0000256" key="4">
    <source>
        <dbReference type="ARBA" id="ARBA00022679"/>
    </source>
</evidence>
<sequence length="659" mass="71536">MSENMFKSKRLPPRPELYWQEDGVPRDQINDDVYFSVSNGLEETREVFFRGCGLVDRWQAMRAGISASNTFTIGELGFGTGLNIAALRQLWREHRPNPQARLEVISFEGRLMRVEDAKTALSVWPELASDVQTLLSLWPVRAKGVQRLCLDFGMSLLIVQDEIEPALKNTAFKADAWFLDGFSPAKNPEMWSSEVMAQIALHSAPECVVGTYTVAGHVRRALAAGGFEVSKQPGFGTKRERMQAIYPTLPKPEIYCDPLLLNTERACPASVIVIGAGIMGACMAQAFHERGCDVTVLDKGEGIEEGASANPLGLVAPRLDGADTPQARLLIDAYLAAIAFYKTQNIGAWPVDTAHFSSSNEEIGRHAKIKDDPPLDTDLLGVLEDEGRQMGLNYLSSMAVSPVDVRSQLLKDINVVWNTKITSIGAVDGAQRCVTAIRDGQVFEYEADLVVIAAGMGIADLAGGEGLPLRGRGGQLEYAQYDGPDFARSKGHYVVGANGKIVFGATYQDSDGKAPEASDAARAENMLALDVLAPELKEKILSGKVQSATAVRAATPDQLPFAGRLPEFAAYRAHYGEDLRTGRALKPIDGQGFKALYQRGMYAAGGLGSRGLTWAPFLAQIIVADAFGGPVPTGADSRELIAPARFFMRQLKREKPKKD</sequence>
<dbReference type="InterPro" id="IPR017610">
    <property type="entry name" value="tRNA_S-uridine_synth_MnmC_C"/>
</dbReference>
<proteinExistence type="inferred from homology"/>
<evidence type="ECO:0000256" key="5">
    <source>
        <dbReference type="ARBA" id="ARBA00022691"/>
    </source>
</evidence>
<dbReference type="GO" id="GO:0002097">
    <property type="term" value="P:tRNA wobble base modification"/>
    <property type="evidence" value="ECO:0007669"/>
    <property type="project" value="UniProtKB-UniRule"/>
</dbReference>
<comment type="catalytic activity">
    <reaction evidence="10">
        <text>5-aminomethyl-2-thiouridine(34) in tRNA + S-adenosyl-L-methionine = 5-methylaminomethyl-2-thiouridine(34) in tRNA + S-adenosyl-L-homocysteine + H(+)</text>
        <dbReference type="Rhea" id="RHEA:19569"/>
        <dbReference type="Rhea" id="RHEA-COMP:10195"/>
        <dbReference type="Rhea" id="RHEA-COMP:10197"/>
        <dbReference type="ChEBI" id="CHEBI:15378"/>
        <dbReference type="ChEBI" id="CHEBI:57856"/>
        <dbReference type="ChEBI" id="CHEBI:59789"/>
        <dbReference type="ChEBI" id="CHEBI:74454"/>
        <dbReference type="ChEBI" id="CHEBI:74455"/>
        <dbReference type="EC" id="2.1.1.61"/>
    </reaction>
</comment>
<dbReference type="NCBIfam" id="TIGR03197">
    <property type="entry name" value="MnmC_Cterm"/>
    <property type="match status" value="1"/>
</dbReference>
<dbReference type="InterPro" id="IPR029063">
    <property type="entry name" value="SAM-dependent_MTases_sf"/>
</dbReference>
<keyword evidence="1 10" id="KW-0963">Cytoplasm</keyword>
<dbReference type="HAMAP" id="MF_01102">
    <property type="entry name" value="MnmC"/>
    <property type="match status" value="1"/>
</dbReference>
<reference evidence="14" key="1">
    <citation type="journal article" date="2011" name="J. Bacteriol.">
        <title>Genome sequences of eight morphologically diverse alphaproteobacteria.</title>
        <authorList>
            <consortium name="US DOE Joint Genome Institute"/>
            <person name="Brown P.J."/>
            <person name="Kysela D.T."/>
            <person name="Buechlein A."/>
            <person name="Hemmerich C."/>
            <person name="Brun Y.V."/>
        </authorList>
    </citation>
    <scope>NUCLEOTIDE SEQUENCE [LARGE SCALE GENOMIC DNA]</scope>
    <source>
        <strain evidence="14">ATCC 49814 / DSM 5838 / IFAM 1418</strain>
    </source>
</reference>
<dbReference type="Proteomes" id="UP000002745">
    <property type="component" value="Chromosome"/>
</dbReference>
<keyword evidence="5 10" id="KW-0949">S-adenosyl-L-methionine</keyword>
<evidence type="ECO:0000256" key="7">
    <source>
        <dbReference type="ARBA" id="ARBA00022827"/>
    </source>
</evidence>
<keyword evidence="4 10" id="KW-0808">Transferase</keyword>
<dbReference type="PANTHER" id="PTHR13847:SF283">
    <property type="entry name" value="TRNA 5-METHYLAMINOMETHYL-2-THIOURIDINE BIOSYNTHESIS BIFUNCTIONAL PROTEIN MNMC"/>
    <property type="match status" value="1"/>
</dbReference>
<evidence type="ECO:0000256" key="2">
    <source>
        <dbReference type="ARBA" id="ARBA00022603"/>
    </source>
</evidence>
<keyword evidence="3 10" id="KW-0285">Flavoprotein</keyword>
<evidence type="ECO:0000256" key="1">
    <source>
        <dbReference type="ARBA" id="ARBA00022490"/>
    </source>
</evidence>
<dbReference type="GO" id="GO:0032259">
    <property type="term" value="P:methylation"/>
    <property type="evidence" value="ECO:0007669"/>
    <property type="project" value="UniProtKB-KW"/>
</dbReference>
<dbReference type="PANTHER" id="PTHR13847">
    <property type="entry name" value="SARCOSINE DEHYDROGENASE-RELATED"/>
    <property type="match status" value="1"/>
</dbReference>
<dbReference type="GO" id="GO:0050660">
    <property type="term" value="F:flavin adenine dinucleotide binding"/>
    <property type="evidence" value="ECO:0007669"/>
    <property type="project" value="UniProtKB-UniRule"/>
</dbReference>
<dbReference type="AlphaFoldDB" id="C6XR72"/>
<dbReference type="eggNOG" id="COG4121">
    <property type="taxonomic scope" value="Bacteria"/>
</dbReference>
<dbReference type="InterPro" id="IPR023032">
    <property type="entry name" value="tRNA_MAMT_biosynth_bifunc_MnmC"/>
</dbReference>
<feature type="domain" description="FAD dependent oxidoreductase" evidence="11">
    <location>
        <begin position="271"/>
        <end position="623"/>
    </location>
</feature>
<keyword evidence="8 10" id="KW-0560">Oxidoreductase</keyword>
<name>C6XR72_HIRBI</name>
<dbReference type="HOGENOM" id="CLU_022427_1_0_5"/>
<dbReference type="Gene3D" id="3.30.9.10">
    <property type="entry name" value="D-Amino Acid Oxidase, subunit A, domain 2"/>
    <property type="match status" value="1"/>
</dbReference>
<feature type="domain" description="MnmC-like methyltransferase" evidence="12">
    <location>
        <begin position="126"/>
        <end position="245"/>
    </location>
</feature>
<dbReference type="RefSeq" id="WP_015828753.1">
    <property type="nucleotide sequence ID" value="NC_012982.1"/>
</dbReference>
<dbReference type="OrthoDB" id="9786494at2"/>
<keyword evidence="14" id="KW-1185">Reference proteome</keyword>
<evidence type="ECO:0000256" key="8">
    <source>
        <dbReference type="ARBA" id="ARBA00023002"/>
    </source>
</evidence>
<dbReference type="Gene3D" id="3.50.50.60">
    <property type="entry name" value="FAD/NAD(P)-binding domain"/>
    <property type="match status" value="1"/>
</dbReference>
<dbReference type="EMBL" id="CP001678">
    <property type="protein sequence ID" value="ACT60603.1"/>
    <property type="molecule type" value="Genomic_DNA"/>
</dbReference>
<evidence type="ECO:0000259" key="11">
    <source>
        <dbReference type="Pfam" id="PF01266"/>
    </source>
</evidence>
<dbReference type="SUPFAM" id="SSF51905">
    <property type="entry name" value="FAD/NAD(P)-binding domain"/>
    <property type="match status" value="1"/>
</dbReference>
<dbReference type="GO" id="GO:0005737">
    <property type="term" value="C:cytoplasm"/>
    <property type="evidence" value="ECO:0007669"/>
    <property type="project" value="UniProtKB-SubCell"/>
</dbReference>
<dbReference type="Gene3D" id="3.40.50.150">
    <property type="entry name" value="Vaccinia Virus protein VP39"/>
    <property type="match status" value="1"/>
</dbReference>
<dbReference type="InterPro" id="IPR008471">
    <property type="entry name" value="MnmC-like_methylTransf"/>
</dbReference>
<feature type="region of interest" description="tRNA (mnm(5)s(2)U34)-methyltransferase" evidence="10">
    <location>
        <begin position="1"/>
        <end position="247"/>
    </location>
</feature>
<dbReference type="KEGG" id="hba:Hbal_2934"/>
<dbReference type="InterPro" id="IPR006076">
    <property type="entry name" value="FAD-dep_OxRdtase"/>
</dbReference>
<dbReference type="GO" id="GO:0004808">
    <property type="term" value="F:tRNA (5-methylaminomethyl-2-thiouridylate)(34)-methyltransferase activity"/>
    <property type="evidence" value="ECO:0007669"/>
    <property type="project" value="UniProtKB-EC"/>
</dbReference>
<keyword evidence="2 10" id="KW-0489">Methyltransferase</keyword>
<dbReference type="Pfam" id="PF01266">
    <property type="entry name" value="DAO"/>
    <property type="match status" value="1"/>
</dbReference>
<comment type="function">
    <text evidence="10">Catalyzes the last two steps in the biosynthesis of 5-methylaminomethyl-2-thiouridine (mnm(5)s(2)U) at the wobble position (U34) in tRNA. Catalyzes the FAD-dependent demodification of cmnm(5)s(2)U34 to nm(5)s(2)U34, followed by the transfer of a methyl group from S-adenosyl-L-methionine to nm(5)s(2)U34, to form mnm(5)s(2)U34.</text>
</comment>
<dbReference type="eggNOG" id="COG0665">
    <property type="taxonomic scope" value="Bacteria"/>
</dbReference>
<comment type="subcellular location">
    <subcellularLocation>
        <location evidence="10">Cytoplasm</location>
    </subcellularLocation>
</comment>
<keyword evidence="7 10" id="KW-0274">FAD</keyword>
<evidence type="ECO:0000313" key="13">
    <source>
        <dbReference type="EMBL" id="ACT60603.1"/>
    </source>
</evidence>
<dbReference type="EC" id="2.1.1.61" evidence="10"/>
<dbReference type="GO" id="GO:0016645">
    <property type="term" value="F:oxidoreductase activity, acting on the CH-NH group of donors"/>
    <property type="evidence" value="ECO:0007669"/>
    <property type="project" value="InterPro"/>
</dbReference>
<evidence type="ECO:0000256" key="6">
    <source>
        <dbReference type="ARBA" id="ARBA00022694"/>
    </source>
</evidence>
<organism evidence="13 14">
    <name type="scientific">Hirschia baltica (strain ATCC 49814 / DSM 5838 / IFAM 1418)</name>
    <dbReference type="NCBI Taxonomy" id="582402"/>
    <lineage>
        <taxon>Bacteria</taxon>
        <taxon>Pseudomonadati</taxon>
        <taxon>Pseudomonadota</taxon>
        <taxon>Alphaproteobacteria</taxon>
        <taxon>Hyphomonadales</taxon>
        <taxon>Hyphomonadaceae</taxon>
        <taxon>Hirschia</taxon>
    </lineage>
</organism>
<dbReference type="InterPro" id="IPR036188">
    <property type="entry name" value="FAD/NAD-bd_sf"/>
</dbReference>
<dbReference type="STRING" id="582402.Hbal_2934"/>
<protein>
    <recommendedName>
        <fullName evidence="10">tRNA 5-methylaminomethyl-2-thiouridine biosynthesis bifunctional protein MnmC</fullName>
        <shortName evidence="10">tRNA mnm(5)s(2)U biosynthesis bifunctional protein</shortName>
    </recommendedName>
    <domain>
        <recommendedName>
            <fullName evidence="10">tRNA (mnm(5)s(2)U34)-methyltransferase</fullName>
            <ecNumber evidence="10">2.1.1.61</ecNumber>
        </recommendedName>
    </domain>
    <domain>
        <recommendedName>
            <fullName evidence="10">FAD-dependent cmnm(5)s(2)U34 oxidoreductase</fullName>
            <ecNumber evidence="10">1.5.-.-</ecNumber>
        </recommendedName>
    </domain>
</protein>
<evidence type="ECO:0000313" key="14">
    <source>
        <dbReference type="Proteomes" id="UP000002745"/>
    </source>
</evidence>
<evidence type="ECO:0000256" key="3">
    <source>
        <dbReference type="ARBA" id="ARBA00022630"/>
    </source>
</evidence>
<dbReference type="NCBIfam" id="NF033855">
    <property type="entry name" value="tRNA_MNMC2"/>
    <property type="match status" value="1"/>
</dbReference>
<keyword evidence="9 10" id="KW-0511">Multifunctional enzyme</keyword>
<evidence type="ECO:0000256" key="9">
    <source>
        <dbReference type="ARBA" id="ARBA00023268"/>
    </source>
</evidence>
<dbReference type="EC" id="1.5.-.-" evidence="10"/>
<evidence type="ECO:0000259" key="12">
    <source>
        <dbReference type="Pfam" id="PF05430"/>
    </source>
</evidence>
<comment type="similarity">
    <text evidence="10">In the N-terminal section; belongs to the methyltransferase superfamily. tRNA (mnm(5)s(2)U34)-methyltransferase family.</text>
</comment>
<accession>C6XR72</accession>
<dbReference type="InterPro" id="IPR047785">
    <property type="entry name" value="tRNA_MNMC2"/>
</dbReference>
<dbReference type="Pfam" id="PF05430">
    <property type="entry name" value="Methyltransf_30"/>
    <property type="match status" value="1"/>
</dbReference>
<feature type="region of interest" description="FAD-dependent cmnm(5)s(2)U34 oxidoreductase" evidence="10">
    <location>
        <begin position="274"/>
        <end position="659"/>
    </location>
</feature>
<evidence type="ECO:0000256" key="10">
    <source>
        <dbReference type="HAMAP-Rule" id="MF_01102"/>
    </source>
</evidence>
<keyword evidence="6 10" id="KW-0819">tRNA processing</keyword>
<comment type="similarity">
    <text evidence="10">In the C-terminal section; belongs to the DAO family.</text>
</comment>